<evidence type="ECO:0000256" key="2">
    <source>
        <dbReference type="ARBA" id="ARBA00009477"/>
    </source>
</evidence>
<keyword evidence="7" id="KW-1133">Transmembrane helix</keyword>
<comment type="similarity">
    <text evidence="2 9">Belongs to the membrane fusion protein (MFP) (TC 8.A.1) family.</text>
</comment>
<dbReference type="AlphaFoldDB" id="A0A444MEB0"/>
<accession>A0A444MEB0</accession>
<evidence type="ECO:0000256" key="6">
    <source>
        <dbReference type="ARBA" id="ARBA00022692"/>
    </source>
</evidence>
<evidence type="ECO:0000259" key="11">
    <source>
        <dbReference type="Pfam" id="PF25994"/>
    </source>
</evidence>
<dbReference type="InterPro" id="IPR058982">
    <property type="entry name" value="Beta-barrel_AprE"/>
</dbReference>
<evidence type="ECO:0000256" key="4">
    <source>
        <dbReference type="ARBA" id="ARBA00022475"/>
    </source>
</evidence>
<dbReference type="PANTHER" id="PTHR30386">
    <property type="entry name" value="MEMBRANE FUSION SUBUNIT OF EMRAB-TOLC MULTIDRUG EFFLUX PUMP"/>
    <property type="match status" value="1"/>
</dbReference>
<dbReference type="Pfam" id="PF26002">
    <property type="entry name" value="Beta-barrel_AprE"/>
    <property type="match status" value="1"/>
</dbReference>
<evidence type="ECO:0000256" key="1">
    <source>
        <dbReference type="ARBA" id="ARBA00004377"/>
    </source>
</evidence>
<dbReference type="Gene3D" id="2.40.30.170">
    <property type="match status" value="1"/>
</dbReference>
<protein>
    <recommendedName>
        <fullName evidence="9">Membrane fusion protein (MFP) family protein</fullName>
    </recommendedName>
</protein>
<dbReference type="PANTHER" id="PTHR30386:SF17">
    <property type="entry name" value="ALKALINE PROTEASE SECRETION PROTEIN APRE"/>
    <property type="match status" value="1"/>
</dbReference>
<sequence length="432" mass="47849">MSKPQWSARGHVLLGLLTVALLLAGSLTWGLRTTIAGAIMTAGRIEVAENRQVLQHPEGGTVAQILVREGDRVTEGQVLLRLDGGLLRSELAILEAQYFGLLARRGRLEAEEEGLSLPQMPQELRDQAARSPETASVLAAQTALFETRLASLNQQRAQLELRAAQTRILREGLIAQTSALDEQASLIAQELTAQQDLFDKGLAQISRPLALRREAARLAGARAELLAARAQAGERIAETALEILRLEATRRTEAGMELRETALHLNELSERRRTLLERIDRLELRAPAEGIVLNLAITTPRAVLRPAEPALYIVPQDRPLLISARIPDRHIDQVHKGQEVRITFPAFSLRKLPELTGRVTKLSADAHSEAQSPLPYYRAEISLPAELTAGLPGVTLRPGMPVEAWIRTEERTPLQFLMRPFTDYFTRAFRES</sequence>
<evidence type="ECO:0000256" key="3">
    <source>
        <dbReference type="ARBA" id="ARBA00022448"/>
    </source>
</evidence>
<keyword evidence="14" id="KW-1185">Reference proteome</keyword>
<gene>
    <name evidence="13" type="ORF">EP867_04770</name>
</gene>
<keyword evidence="10" id="KW-0175">Coiled coil</keyword>
<dbReference type="GO" id="GO:0015031">
    <property type="term" value="P:protein transport"/>
    <property type="evidence" value="ECO:0007669"/>
    <property type="project" value="InterPro"/>
</dbReference>
<dbReference type="InterPro" id="IPR010129">
    <property type="entry name" value="T1SS_HlyD"/>
</dbReference>
<evidence type="ECO:0000256" key="7">
    <source>
        <dbReference type="ARBA" id="ARBA00022989"/>
    </source>
</evidence>
<feature type="domain" description="AprE-like beta-barrel" evidence="12">
    <location>
        <begin position="320"/>
        <end position="409"/>
    </location>
</feature>
<evidence type="ECO:0000256" key="10">
    <source>
        <dbReference type="SAM" id="Coils"/>
    </source>
</evidence>
<feature type="coiled-coil region" evidence="10">
    <location>
        <begin position="142"/>
        <end position="169"/>
    </location>
</feature>
<evidence type="ECO:0000313" key="13">
    <source>
        <dbReference type="EMBL" id="RWY43230.1"/>
    </source>
</evidence>
<evidence type="ECO:0000259" key="12">
    <source>
        <dbReference type="Pfam" id="PF26002"/>
    </source>
</evidence>
<comment type="caution">
    <text evidence="13">The sequence shown here is derived from an EMBL/GenBank/DDBJ whole genome shotgun (WGS) entry which is preliminary data.</text>
</comment>
<dbReference type="InterPro" id="IPR050739">
    <property type="entry name" value="MFP"/>
</dbReference>
<keyword evidence="8" id="KW-0472">Membrane</keyword>
<proteinExistence type="inferred from homology"/>
<name>A0A444MEB0_9RHOB</name>
<dbReference type="PRINTS" id="PR01490">
    <property type="entry name" value="RTXTOXIND"/>
</dbReference>
<dbReference type="EMBL" id="SBLC01000005">
    <property type="protein sequence ID" value="RWY43230.1"/>
    <property type="molecule type" value="Genomic_DNA"/>
</dbReference>
<keyword evidence="4 9" id="KW-1003">Cell membrane</keyword>
<organism evidence="13 14">
    <name type="scientific">Falsigemmobacter intermedius</name>
    <dbReference type="NCBI Taxonomy" id="1553448"/>
    <lineage>
        <taxon>Bacteria</taxon>
        <taxon>Pseudomonadati</taxon>
        <taxon>Pseudomonadota</taxon>
        <taxon>Alphaproteobacteria</taxon>
        <taxon>Rhodobacterales</taxon>
        <taxon>Paracoccaceae</taxon>
        <taxon>Falsigemmobacter</taxon>
    </lineage>
</organism>
<keyword evidence="6" id="KW-0812">Transmembrane</keyword>
<dbReference type="Pfam" id="PF25994">
    <property type="entry name" value="HH_AprE"/>
    <property type="match status" value="1"/>
</dbReference>
<dbReference type="Proteomes" id="UP000287168">
    <property type="component" value="Unassembled WGS sequence"/>
</dbReference>
<feature type="domain" description="AprE-like long alpha-helical hairpin" evidence="11">
    <location>
        <begin position="88"/>
        <end position="275"/>
    </location>
</feature>
<comment type="subcellular location">
    <subcellularLocation>
        <location evidence="1 9">Cell inner membrane</location>
        <topology evidence="1 9">Single-pass membrane protein</topology>
    </subcellularLocation>
</comment>
<reference evidence="13 14" key="1">
    <citation type="journal article" date="2015" name="Int. J. Syst. Evol. Microbiol.">
        <title>Gemmobacter intermedius sp. nov., isolated from a white stork (Ciconia ciconia).</title>
        <authorList>
            <person name="Kampfer P."/>
            <person name="Jerzak L."/>
            <person name="Wilharm G."/>
            <person name="Golke J."/>
            <person name="Busse H.J."/>
            <person name="Glaeser S.P."/>
        </authorList>
    </citation>
    <scope>NUCLEOTIDE SEQUENCE [LARGE SCALE GENOMIC DNA]</scope>
    <source>
        <strain evidence="13 14">119/4</strain>
    </source>
</reference>
<keyword evidence="3 9" id="KW-0813">Transport</keyword>
<evidence type="ECO:0000256" key="8">
    <source>
        <dbReference type="ARBA" id="ARBA00023136"/>
    </source>
</evidence>
<dbReference type="RefSeq" id="WP_128487065.1">
    <property type="nucleotide sequence ID" value="NZ_JBHLXB010000008.1"/>
</dbReference>
<dbReference type="GO" id="GO:0005886">
    <property type="term" value="C:plasma membrane"/>
    <property type="evidence" value="ECO:0007669"/>
    <property type="project" value="UniProtKB-SubCell"/>
</dbReference>
<dbReference type="NCBIfam" id="TIGR01843">
    <property type="entry name" value="type_I_hlyD"/>
    <property type="match status" value="1"/>
</dbReference>
<dbReference type="InterPro" id="IPR058781">
    <property type="entry name" value="HH_AprE-like"/>
</dbReference>
<evidence type="ECO:0000256" key="9">
    <source>
        <dbReference type="RuleBase" id="RU365093"/>
    </source>
</evidence>
<dbReference type="Gene3D" id="2.40.50.100">
    <property type="match status" value="1"/>
</dbReference>
<evidence type="ECO:0000256" key="5">
    <source>
        <dbReference type="ARBA" id="ARBA00022519"/>
    </source>
</evidence>
<evidence type="ECO:0000313" key="14">
    <source>
        <dbReference type="Proteomes" id="UP000287168"/>
    </source>
</evidence>
<dbReference type="OrthoDB" id="9810980at2"/>
<keyword evidence="5 9" id="KW-0997">Cell inner membrane</keyword>